<keyword evidence="1" id="KW-0812">Transmembrane</keyword>
<proteinExistence type="predicted"/>
<comment type="caution">
    <text evidence="3">The sequence shown here is derived from an EMBL/GenBank/DDBJ whole genome shotgun (WGS) entry which is preliminary data.</text>
</comment>
<gene>
    <name evidence="3" type="ORF">ACFQ21_13030</name>
</gene>
<evidence type="ECO:0000259" key="2">
    <source>
        <dbReference type="Pfam" id="PF00487"/>
    </source>
</evidence>
<feature type="transmembrane region" description="Helical" evidence="1">
    <location>
        <begin position="70"/>
        <end position="90"/>
    </location>
</feature>
<dbReference type="InterPro" id="IPR012171">
    <property type="entry name" value="Fatty_acid_desaturase"/>
</dbReference>
<dbReference type="PANTHER" id="PTHR19353:SF19">
    <property type="entry name" value="DELTA(5) FATTY ACID DESATURASE C-RELATED"/>
    <property type="match status" value="1"/>
</dbReference>
<organism evidence="3 4">
    <name type="scientific">Ohtaekwangia kribbensis</name>
    <dbReference type="NCBI Taxonomy" id="688913"/>
    <lineage>
        <taxon>Bacteria</taxon>
        <taxon>Pseudomonadati</taxon>
        <taxon>Bacteroidota</taxon>
        <taxon>Cytophagia</taxon>
        <taxon>Cytophagales</taxon>
        <taxon>Fulvivirgaceae</taxon>
        <taxon>Ohtaekwangia</taxon>
    </lineage>
</organism>
<accession>A0ABW3K3S5</accession>
<keyword evidence="1" id="KW-1133">Transmembrane helix</keyword>
<evidence type="ECO:0000313" key="4">
    <source>
        <dbReference type="Proteomes" id="UP001597112"/>
    </source>
</evidence>
<dbReference type="InterPro" id="IPR005804">
    <property type="entry name" value="FA_desaturase_dom"/>
</dbReference>
<sequence>MKSTTSIKFSSSRNDFFATLNQRVNEYFKSNNISRYANSEMKVKTTFMFVIYLVPYILMITGVVTNVWLMLLLCLIMGCGVAGIGLSVMHDANHGAYSNKKWVNQLLGYSLNVVGGNAFNWKVQHNVLHHTYTNVHDVDEDISPRGILRMTPHSDWKGIHKFQHIYAWLVYGLMTFVWVFVKDFVRIVRYQKDGLVKNQKADIRTEWTILIATKVIYLFYILVIPMFIFPIGVTGWQWFIGFFAMHYVAGFILAVIFQPAHVNEEAEYPLPNEEGRLENNWAIHQLYTTTNFAQGNKILSWYVGGLNYQVEHHLFPNICHVHYRSISKIVKQTAEEFGLPYKAEPTFIGALASHGRLLRELGRKPQPVTELAPAL</sequence>
<dbReference type="PANTHER" id="PTHR19353">
    <property type="entry name" value="FATTY ACID DESATURASE 2"/>
    <property type="match status" value="1"/>
</dbReference>
<feature type="domain" description="Fatty acid desaturase" evidence="2">
    <location>
        <begin position="67"/>
        <end position="343"/>
    </location>
</feature>
<dbReference type="PIRSF" id="PIRSF015921">
    <property type="entry name" value="FA_sphinglp_des"/>
    <property type="match status" value="1"/>
</dbReference>
<feature type="transmembrane region" description="Helical" evidence="1">
    <location>
        <begin position="206"/>
        <end position="229"/>
    </location>
</feature>
<dbReference type="Proteomes" id="UP001597112">
    <property type="component" value="Unassembled WGS sequence"/>
</dbReference>
<feature type="transmembrane region" description="Helical" evidence="1">
    <location>
        <begin position="45"/>
        <end position="64"/>
    </location>
</feature>
<dbReference type="CDD" id="cd03506">
    <property type="entry name" value="Delta6-FADS-like"/>
    <property type="match status" value="1"/>
</dbReference>
<name>A0ABW3K3S5_9BACT</name>
<reference evidence="4" key="1">
    <citation type="journal article" date="2019" name="Int. J. Syst. Evol. Microbiol.">
        <title>The Global Catalogue of Microorganisms (GCM) 10K type strain sequencing project: providing services to taxonomists for standard genome sequencing and annotation.</title>
        <authorList>
            <consortium name="The Broad Institute Genomics Platform"/>
            <consortium name="The Broad Institute Genome Sequencing Center for Infectious Disease"/>
            <person name="Wu L."/>
            <person name="Ma J."/>
        </authorList>
    </citation>
    <scope>NUCLEOTIDE SEQUENCE [LARGE SCALE GENOMIC DNA]</scope>
    <source>
        <strain evidence="4">CCUG 58938</strain>
    </source>
</reference>
<evidence type="ECO:0000256" key="1">
    <source>
        <dbReference type="SAM" id="Phobius"/>
    </source>
</evidence>
<evidence type="ECO:0000313" key="3">
    <source>
        <dbReference type="EMBL" id="MFD1000239.1"/>
    </source>
</evidence>
<dbReference type="EMBL" id="JBHTKA010000003">
    <property type="protein sequence ID" value="MFD1000239.1"/>
    <property type="molecule type" value="Genomic_DNA"/>
</dbReference>
<feature type="transmembrane region" description="Helical" evidence="1">
    <location>
        <begin position="102"/>
        <end position="121"/>
    </location>
</feature>
<dbReference type="Pfam" id="PF00487">
    <property type="entry name" value="FA_desaturase"/>
    <property type="match status" value="1"/>
</dbReference>
<feature type="transmembrane region" description="Helical" evidence="1">
    <location>
        <begin position="165"/>
        <end position="185"/>
    </location>
</feature>
<protein>
    <submittedName>
        <fullName evidence="3">Fatty acid desaturase family protein</fullName>
    </submittedName>
</protein>
<feature type="transmembrane region" description="Helical" evidence="1">
    <location>
        <begin position="235"/>
        <end position="257"/>
    </location>
</feature>
<keyword evidence="1" id="KW-0472">Membrane</keyword>
<keyword evidence="4" id="KW-1185">Reference proteome</keyword>
<dbReference type="RefSeq" id="WP_377579637.1">
    <property type="nucleotide sequence ID" value="NZ_JBHTKA010000003.1"/>
</dbReference>